<sequence>MNSSKENSSSVQKLETRLILDWIYRHDIKTEDGIPLDWYNHSYMMDVYDEMAKCEKKIVCYKAAQVTFSTAAILTTLWIAKNKGIDIIYTLPTADDVKQFAGGKINRIIAQNPILQKWVKDKDTVEQKTVGNSIIYYRGTWTQKTAMMVSSDLNVYDEVDTSKQDIIEQYATRLQHSDLKLEWYFSHPSVPGNGVSRHWHKSDQRHWFIQCEHCRKWQYMNWPESFDLEKREYICKSCKGVISDDVRRSGKWVKKYKDREMVGFWIPLFICPWISASEIIKYYEDKPADYFWNKVLGLPYVG</sequence>
<protein>
    <recommendedName>
        <fullName evidence="1">Phage terminase large subunit GpA ATPase domain-containing protein</fullName>
    </recommendedName>
</protein>
<name>A0A0F9CGB2_9ZZZZ</name>
<reference evidence="2" key="1">
    <citation type="journal article" date="2015" name="Nature">
        <title>Complex archaea that bridge the gap between prokaryotes and eukaryotes.</title>
        <authorList>
            <person name="Spang A."/>
            <person name="Saw J.H."/>
            <person name="Jorgensen S.L."/>
            <person name="Zaremba-Niedzwiedzka K."/>
            <person name="Martijn J."/>
            <person name="Lind A.E."/>
            <person name="van Eijk R."/>
            <person name="Schleper C."/>
            <person name="Guy L."/>
            <person name="Ettema T.J."/>
        </authorList>
    </citation>
    <scope>NUCLEOTIDE SEQUENCE</scope>
</reference>
<feature type="non-terminal residue" evidence="2">
    <location>
        <position position="302"/>
    </location>
</feature>
<organism evidence="2">
    <name type="scientific">marine sediment metagenome</name>
    <dbReference type="NCBI Taxonomy" id="412755"/>
    <lineage>
        <taxon>unclassified sequences</taxon>
        <taxon>metagenomes</taxon>
        <taxon>ecological metagenomes</taxon>
    </lineage>
</organism>
<proteinExistence type="predicted"/>
<dbReference type="Pfam" id="PF05876">
    <property type="entry name" value="GpA_ATPase"/>
    <property type="match status" value="1"/>
</dbReference>
<dbReference type="GO" id="GO:0016887">
    <property type="term" value="F:ATP hydrolysis activity"/>
    <property type="evidence" value="ECO:0007669"/>
    <property type="project" value="InterPro"/>
</dbReference>
<dbReference type="EMBL" id="LAZR01046771">
    <property type="protein sequence ID" value="KKK95756.1"/>
    <property type="molecule type" value="Genomic_DNA"/>
</dbReference>
<feature type="domain" description="Phage terminase large subunit GpA ATPase" evidence="1">
    <location>
        <begin position="43"/>
        <end position="249"/>
    </location>
</feature>
<dbReference type="Gene3D" id="3.40.50.300">
    <property type="entry name" value="P-loop containing nucleotide triphosphate hydrolases"/>
    <property type="match status" value="1"/>
</dbReference>
<comment type="caution">
    <text evidence="2">The sequence shown here is derived from an EMBL/GenBank/DDBJ whole genome shotgun (WGS) entry which is preliminary data.</text>
</comment>
<gene>
    <name evidence="2" type="ORF">LCGC14_2669600</name>
</gene>
<evidence type="ECO:0000259" key="1">
    <source>
        <dbReference type="Pfam" id="PF05876"/>
    </source>
</evidence>
<dbReference type="InterPro" id="IPR046453">
    <property type="entry name" value="GpA_ATPase"/>
</dbReference>
<evidence type="ECO:0000313" key="2">
    <source>
        <dbReference type="EMBL" id="KKK95756.1"/>
    </source>
</evidence>
<accession>A0A0F9CGB2</accession>
<dbReference type="AlphaFoldDB" id="A0A0F9CGB2"/>
<dbReference type="InterPro" id="IPR027417">
    <property type="entry name" value="P-loop_NTPase"/>
</dbReference>